<comment type="caution">
    <text evidence="1">The sequence shown here is derived from an EMBL/GenBank/DDBJ whole genome shotgun (WGS) entry which is preliminary data.</text>
</comment>
<evidence type="ECO:0000313" key="1">
    <source>
        <dbReference type="EMBL" id="KAL2290908.1"/>
    </source>
</evidence>
<accession>A0ABR4F880</accession>
<dbReference type="Proteomes" id="UP001600888">
    <property type="component" value="Unassembled WGS sequence"/>
</dbReference>
<organism evidence="1 2">
    <name type="scientific">Diaporthe vaccinii</name>
    <dbReference type="NCBI Taxonomy" id="105482"/>
    <lineage>
        <taxon>Eukaryota</taxon>
        <taxon>Fungi</taxon>
        <taxon>Dikarya</taxon>
        <taxon>Ascomycota</taxon>
        <taxon>Pezizomycotina</taxon>
        <taxon>Sordariomycetes</taxon>
        <taxon>Sordariomycetidae</taxon>
        <taxon>Diaporthales</taxon>
        <taxon>Diaporthaceae</taxon>
        <taxon>Diaporthe</taxon>
        <taxon>Diaporthe eres species complex</taxon>
    </lineage>
</organism>
<protein>
    <submittedName>
        <fullName evidence="1">Uncharacterized protein</fullName>
    </submittedName>
</protein>
<reference evidence="1 2" key="1">
    <citation type="submission" date="2024-03" db="EMBL/GenBank/DDBJ databases">
        <title>A high-quality draft genome sequence of Diaporthe vaccinii, a causative agent of upright dieback and viscid rot disease in cranberry plants.</title>
        <authorList>
            <person name="Sarrasin M."/>
            <person name="Lang B.F."/>
            <person name="Burger G."/>
        </authorList>
    </citation>
    <scope>NUCLEOTIDE SEQUENCE [LARGE SCALE GENOMIC DNA]</scope>
    <source>
        <strain evidence="1 2">IS7</strain>
    </source>
</reference>
<gene>
    <name evidence="1" type="ORF">FJTKL_14847</name>
</gene>
<proteinExistence type="predicted"/>
<sequence length="90" mass="9692">MHFPFCAGKRWGKGRREAKVTSKSPISWTPSSHGQLESERLIAGDFTAFSDLSTLITRAGATSARVPHLDSNGVVATSVTALDLRIPLLL</sequence>
<name>A0ABR4F880_9PEZI</name>
<evidence type="ECO:0000313" key="2">
    <source>
        <dbReference type="Proteomes" id="UP001600888"/>
    </source>
</evidence>
<dbReference type="EMBL" id="JBAWTH010000008">
    <property type="protein sequence ID" value="KAL2290908.1"/>
    <property type="molecule type" value="Genomic_DNA"/>
</dbReference>
<keyword evidence="2" id="KW-1185">Reference proteome</keyword>